<keyword evidence="3" id="KW-1185">Reference proteome</keyword>
<sequence length="56" mass="6346">MAGLKKARAILNSRIWLAWILPLLRLLRLLMNYIFYLQSAAATLKVSAAPFILGFL</sequence>
<feature type="transmembrane region" description="Helical" evidence="1">
    <location>
        <begin position="9"/>
        <end position="27"/>
    </location>
</feature>
<evidence type="ECO:0000256" key="1">
    <source>
        <dbReference type="SAM" id="Phobius"/>
    </source>
</evidence>
<organism evidence="2 3">
    <name type="scientific">Campylobacter magnus</name>
    <dbReference type="NCBI Taxonomy" id="3026462"/>
    <lineage>
        <taxon>Bacteria</taxon>
        <taxon>Pseudomonadati</taxon>
        <taxon>Campylobacterota</taxon>
        <taxon>Epsilonproteobacteria</taxon>
        <taxon>Campylobacterales</taxon>
        <taxon>Campylobacteraceae</taxon>
        <taxon>Campylobacter</taxon>
    </lineage>
</organism>
<name>A0ABT8T4V5_9BACT</name>
<dbReference type="Proteomes" id="UP001171111">
    <property type="component" value="Unassembled WGS sequence"/>
</dbReference>
<keyword evidence="1" id="KW-1133">Transmembrane helix</keyword>
<evidence type="ECO:0000313" key="2">
    <source>
        <dbReference type="EMBL" id="MDO2408599.1"/>
    </source>
</evidence>
<dbReference type="RefSeq" id="WP_302243321.1">
    <property type="nucleotide sequence ID" value="NZ_JAULJQ010000001.1"/>
</dbReference>
<protein>
    <submittedName>
        <fullName evidence="2">Uncharacterized protein</fullName>
    </submittedName>
</protein>
<dbReference type="EMBL" id="JAULJQ010000001">
    <property type="protein sequence ID" value="MDO2408599.1"/>
    <property type="molecule type" value="Genomic_DNA"/>
</dbReference>
<comment type="caution">
    <text evidence="2">The sequence shown here is derived from an EMBL/GenBank/DDBJ whole genome shotgun (WGS) entry which is preliminary data.</text>
</comment>
<proteinExistence type="predicted"/>
<keyword evidence="1" id="KW-0812">Transmembrane</keyword>
<evidence type="ECO:0000313" key="3">
    <source>
        <dbReference type="Proteomes" id="UP001171111"/>
    </source>
</evidence>
<gene>
    <name evidence="2" type="ORF">Q2362_00610</name>
</gene>
<reference evidence="2 3" key="1">
    <citation type="submission" date="2023-06" db="EMBL/GenBank/DDBJ databases">
        <title>Campylobacter magnum sp. nov., isolated from cecal contents of domestic pigs (Sus scrofa domesticus).</title>
        <authorList>
            <person name="Papic B."/>
            <person name="Gruntar I."/>
        </authorList>
    </citation>
    <scope>NUCLEOTIDE SEQUENCE [LARGE SCALE GENOMIC DNA]</scope>
    <source>
        <strain evidence="3">34484-21</strain>
    </source>
</reference>
<keyword evidence="1" id="KW-0472">Membrane</keyword>
<accession>A0ABT8T4V5</accession>